<organism evidence="9 10">
    <name type="scientific">Zarconia navalis LEGE 11467</name>
    <dbReference type="NCBI Taxonomy" id="1828826"/>
    <lineage>
        <taxon>Bacteria</taxon>
        <taxon>Bacillati</taxon>
        <taxon>Cyanobacteriota</taxon>
        <taxon>Cyanophyceae</taxon>
        <taxon>Oscillatoriophycideae</taxon>
        <taxon>Oscillatoriales</taxon>
        <taxon>Oscillatoriales incertae sedis</taxon>
        <taxon>Zarconia</taxon>
        <taxon>Zarconia navalis</taxon>
    </lineage>
</organism>
<keyword evidence="3 7" id="KW-0732">Signal</keyword>
<comment type="subcellular location">
    <subcellularLocation>
        <location evidence="1">Membrane</location>
    </subcellularLocation>
</comment>
<dbReference type="InterPro" id="IPR039910">
    <property type="entry name" value="D15-like"/>
</dbReference>
<evidence type="ECO:0000256" key="2">
    <source>
        <dbReference type="ARBA" id="ARBA00022692"/>
    </source>
</evidence>
<gene>
    <name evidence="9" type="ORF">IQ235_10370</name>
</gene>
<feature type="compositionally biased region" description="Low complexity" evidence="6">
    <location>
        <begin position="89"/>
        <end position="100"/>
    </location>
</feature>
<sequence length="568" mass="60748">MKLKYAKHSKISLALAVGASSIGIAVTPSWAETLPKSARTTTASLGKISKSPTAISSIGQVSKSATGSNESFRVTQTTLETAESSQNRASQTSAESSETALPTVPSASPNSDEMEVREPGAIDPQLQQLQRQGLSTQQFAIDYRPQEPLLSAREIQFKTEPVDRTQLPQTELTDFTTVQVGQLTDAVRGPFRIEDPVLFTPTDLEERETGFFFSIFPNSNRAKGAYGVATLGATGSGGNILELEIEGGQQTAGLDLSYTQAAIVTENDSSIGYRISAFTARSPNDNFLAGGTTVFLPMGFRHVPWVNRTGGEVSLFVPSSKNFVFIPRVRYQNVQISRGAFNDEDIPRDERGNRLSFADDGTDDLLSVGLAAQYVDVTRDRLADVAVEGTKFQLGTEQFIPIGDADVTANRLSGGLVQYFPTHLFGFAEGPSVFVMGLAAGTFIGDLPPYEAFSLGGSSSVRGYGDGGLGSGRSFVSATLEYRFPIANFRGDTIQNLRGALFVDYGSALGSQGNVTGQPGEERDKPGNGAGFGIGLGAKVDFLNYVWVDFALNDEGRTAFSLNVGERF</sequence>
<dbReference type="AlphaFoldDB" id="A0A928Z782"/>
<evidence type="ECO:0000256" key="3">
    <source>
        <dbReference type="ARBA" id="ARBA00022729"/>
    </source>
</evidence>
<name>A0A928Z782_9CYAN</name>
<dbReference type="RefSeq" id="WP_264321408.1">
    <property type="nucleotide sequence ID" value="NZ_JADEXN010000161.1"/>
</dbReference>
<dbReference type="InterPro" id="IPR000184">
    <property type="entry name" value="Bac_surfAg_D15"/>
</dbReference>
<keyword evidence="4" id="KW-0472">Membrane</keyword>
<dbReference type="Gene3D" id="2.40.160.50">
    <property type="entry name" value="membrane protein fhac: a member of the omp85/tpsb transporter family"/>
    <property type="match status" value="1"/>
</dbReference>
<dbReference type="Pfam" id="PF01103">
    <property type="entry name" value="Omp85"/>
    <property type="match status" value="1"/>
</dbReference>
<dbReference type="Proteomes" id="UP000621799">
    <property type="component" value="Unassembled WGS sequence"/>
</dbReference>
<feature type="signal peptide" evidence="7">
    <location>
        <begin position="1"/>
        <end position="31"/>
    </location>
</feature>
<proteinExistence type="predicted"/>
<feature type="chain" id="PRO_5037413624" evidence="7">
    <location>
        <begin position="32"/>
        <end position="568"/>
    </location>
</feature>
<evidence type="ECO:0000313" key="10">
    <source>
        <dbReference type="Proteomes" id="UP000621799"/>
    </source>
</evidence>
<evidence type="ECO:0000256" key="5">
    <source>
        <dbReference type="ARBA" id="ARBA00023237"/>
    </source>
</evidence>
<feature type="region of interest" description="Disordered" evidence="6">
    <location>
        <begin position="78"/>
        <end position="116"/>
    </location>
</feature>
<evidence type="ECO:0000313" key="9">
    <source>
        <dbReference type="EMBL" id="MBE9041182.1"/>
    </source>
</evidence>
<keyword evidence="10" id="KW-1185">Reference proteome</keyword>
<evidence type="ECO:0000256" key="1">
    <source>
        <dbReference type="ARBA" id="ARBA00004370"/>
    </source>
</evidence>
<evidence type="ECO:0000259" key="8">
    <source>
        <dbReference type="Pfam" id="PF01103"/>
    </source>
</evidence>
<protein>
    <submittedName>
        <fullName evidence="9">BamA/TamA family outer membrane protein</fullName>
    </submittedName>
</protein>
<keyword evidence="2" id="KW-0812">Transmembrane</keyword>
<evidence type="ECO:0000256" key="7">
    <source>
        <dbReference type="SAM" id="SignalP"/>
    </source>
</evidence>
<evidence type="ECO:0000256" key="4">
    <source>
        <dbReference type="ARBA" id="ARBA00023136"/>
    </source>
</evidence>
<feature type="compositionally biased region" description="Polar residues" evidence="6">
    <location>
        <begin position="78"/>
        <end position="88"/>
    </location>
</feature>
<keyword evidence="5" id="KW-0998">Cell outer membrane</keyword>
<comment type="caution">
    <text evidence="9">The sequence shown here is derived from an EMBL/GenBank/DDBJ whole genome shotgun (WGS) entry which is preliminary data.</text>
</comment>
<dbReference type="PANTHER" id="PTHR12815">
    <property type="entry name" value="SORTING AND ASSEMBLY MACHINERY SAMM50 PROTEIN FAMILY MEMBER"/>
    <property type="match status" value="1"/>
</dbReference>
<dbReference type="PANTHER" id="PTHR12815:SF47">
    <property type="entry name" value="TRANSLOCATION AND ASSEMBLY MODULE SUBUNIT TAMA"/>
    <property type="match status" value="1"/>
</dbReference>
<dbReference type="GO" id="GO:0019867">
    <property type="term" value="C:outer membrane"/>
    <property type="evidence" value="ECO:0007669"/>
    <property type="project" value="InterPro"/>
</dbReference>
<dbReference type="EMBL" id="JADEXN010000161">
    <property type="protein sequence ID" value="MBE9041182.1"/>
    <property type="molecule type" value="Genomic_DNA"/>
</dbReference>
<reference evidence="9" key="1">
    <citation type="submission" date="2020-10" db="EMBL/GenBank/DDBJ databases">
        <authorList>
            <person name="Castelo-Branco R."/>
            <person name="Eusebio N."/>
            <person name="Adriana R."/>
            <person name="Vieira A."/>
            <person name="Brugerolle De Fraissinette N."/>
            <person name="Rezende De Castro R."/>
            <person name="Schneider M.P."/>
            <person name="Vasconcelos V."/>
            <person name="Leao P.N."/>
        </authorList>
    </citation>
    <scope>NUCLEOTIDE SEQUENCE</scope>
    <source>
        <strain evidence="9">LEGE 11467</strain>
    </source>
</reference>
<accession>A0A928Z782</accession>
<feature type="domain" description="Bacterial surface antigen (D15)" evidence="8">
    <location>
        <begin position="238"/>
        <end position="568"/>
    </location>
</feature>
<evidence type="ECO:0000256" key="6">
    <source>
        <dbReference type="SAM" id="MobiDB-lite"/>
    </source>
</evidence>